<name>A0A6G7GK52_KUEST</name>
<dbReference type="EMBL" id="CP049055">
    <property type="protein sequence ID" value="QII10000.1"/>
    <property type="molecule type" value="Genomic_DNA"/>
</dbReference>
<evidence type="ECO:0000313" key="2">
    <source>
        <dbReference type="Proteomes" id="UP000501926"/>
    </source>
</evidence>
<protein>
    <submittedName>
        <fullName evidence="1">Uncharacterized protein</fullName>
    </submittedName>
</protein>
<reference evidence="1 2" key="1">
    <citation type="submission" date="2020-02" db="EMBL/GenBank/DDBJ databases">
        <title>Newly sequenced genome of strain CSTR1 showed variability in Candidatus Kuenenia stuttgartiensis genomes.</title>
        <authorList>
            <person name="Ding C."/>
            <person name="Adrian L."/>
        </authorList>
    </citation>
    <scope>NUCLEOTIDE SEQUENCE [LARGE SCALE GENOMIC DNA]</scope>
    <source>
        <strain evidence="1 2">CSTR1</strain>
    </source>
</reference>
<sequence length="33" mass="3815">MGVAQATPIFFAWKKVKYSLNFYLTVTTTLNFL</sequence>
<organism evidence="1 2">
    <name type="scientific">Kuenenia stuttgartiensis</name>
    <dbReference type="NCBI Taxonomy" id="174633"/>
    <lineage>
        <taxon>Bacteria</taxon>
        <taxon>Pseudomonadati</taxon>
        <taxon>Planctomycetota</taxon>
        <taxon>Candidatus Brocadiia</taxon>
        <taxon>Candidatus Brocadiales</taxon>
        <taxon>Candidatus Brocadiaceae</taxon>
        <taxon>Candidatus Kuenenia</taxon>
    </lineage>
</organism>
<accession>A0A6G7GK52</accession>
<gene>
    <name evidence="1" type="ORF">KsCSTR_06210</name>
</gene>
<dbReference type="Proteomes" id="UP000501926">
    <property type="component" value="Chromosome"/>
</dbReference>
<proteinExistence type="predicted"/>
<evidence type="ECO:0000313" key="1">
    <source>
        <dbReference type="EMBL" id="QII10000.1"/>
    </source>
</evidence>
<dbReference type="AlphaFoldDB" id="A0A6G7GK52"/>